<sequence length="53" mass="5895">MKAYFECGKCGKHSKVEFEGTIKCPHCKSTHGKRCVVKHGAPPDWFNESKGGK</sequence>
<evidence type="ECO:0000313" key="1">
    <source>
        <dbReference type="EMBL" id="QIW86684.1"/>
    </source>
</evidence>
<dbReference type="SUPFAM" id="SSF63393">
    <property type="entry name" value="RNA polymerase subunits"/>
    <property type="match status" value="1"/>
</dbReference>
<dbReference type="InterPro" id="IPR029040">
    <property type="entry name" value="RPABC4/Spt4"/>
</dbReference>
<gene>
    <name evidence="1" type="ORF">24149LASTA_00057</name>
</gene>
<reference evidence="1 2" key="1">
    <citation type="submission" date="2020-03" db="EMBL/GenBank/DDBJ databases">
        <authorList>
            <person name="Kojic M."/>
            <person name="Vukotic G."/>
        </authorList>
    </citation>
    <scope>NUCLEOTIDE SEQUENCE [LARGE SCALE GENOMIC DNA]</scope>
</reference>
<dbReference type="Proteomes" id="UP000502929">
    <property type="component" value="Segment"/>
</dbReference>
<protein>
    <submittedName>
        <fullName evidence="1">Uncharacterized protein</fullName>
    </submittedName>
</protein>
<accession>A0A6H0X3F8</accession>
<name>A0A6H0X3F8_9CAUD</name>
<dbReference type="EMBL" id="MT251347">
    <property type="protein sequence ID" value="QIW86684.1"/>
    <property type="molecule type" value="Genomic_DNA"/>
</dbReference>
<proteinExistence type="predicted"/>
<organism evidence="1 2">
    <name type="scientific">Klebsiella phage LASTA</name>
    <dbReference type="NCBI Taxonomy" id="2723758"/>
    <lineage>
        <taxon>Viruses</taxon>
        <taxon>Duplodnaviria</taxon>
        <taxon>Heunggongvirae</taxon>
        <taxon>Uroviricota</taxon>
        <taxon>Caudoviricetes</taxon>
        <taxon>Lastavirus</taxon>
        <taxon>Lastavirus lasta</taxon>
    </lineage>
</organism>
<keyword evidence="2" id="KW-1185">Reference proteome</keyword>
<evidence type="ECO:0000313" key="2">
    <source>
        <dbReference type="Proteomes" id="UP000502929"/>
    </source>
</evidence>